<reference evidence="2" key="1">
    <citation type="submission" date="2019-08" db="EMBL/GenBank/DDBJ databases">
        <authorList>
            <person name="Kucharzyk K."/>
            <person name="Murdoch R.W."/>
            <person name="Higgins S."/>
            <person name="Loffler F."/>
        </authorList>
    </citation>
    <scope>NUCLEOTIDE SEQUENCE</scope>
</reference>
<accession>A0A645G2I9</accession>
<dbReference type="InterPro" id="IPR052698">
    <property type="entry name" value="MoCofactor_Util/Proc"/>
</dbReference>
<dbReference type="InterPro" id="IPR027051">
    <property type="entry name" value="XdhC_Rossmann_dom"/>
</dbReference>
<evidence type="ECO:0000259" key="1">
    <source>
        <dbReference type="Pfam" id="PF13478"/>
    </source>
</evidence>
<proteinExistence type="predicted"/>
<name>A0A645G2I9_9ZZZZ</name>
<sequence>MEALKTGTSHEHDFSLTKDDVQNLGMICGGSVSVFFRYIPSGDTAVISLCEEAERRFVNGRDMWLIYDISKEGALGLYTKEEGFFPKGEFDFMPEMLSRHPMRITGEGHDIYSEQISSSGRVYVFGCGHVAQELVPVLEHVGFPCVALDDRPEFADKALFPTAHEVKLIDFEHILDTVTIGPEDYVCVMTRGHAFDTVVQSQVLKTSACYIGVIGSAAKKAGVYQKLYEQGFTPADTDRITSPIGLSIKAETPAEIAISIAGQLIEFRAKRNEK</sequence>
<dbReference type="Pfam" id="PF13478">
    <property type="entry name" value="XdhC_C"/>
    <property type="match status" value="1"/>
</dbReference>
<protein>
    <recommendedName>
        <fullName evidence="1">XdhC Rossmann domain-containing protein</fullName>
    </recommendedName>
</protein>
<evidence type="ECO:0000313" key="2">
    <source>
        <dbReference type="EMBL" id="MPN18323.1"/>
    </source>
</evidence>
<dbReference type="PANTHER" id="PTHR30388">
    <property type="entry name" value="ALDEHYDE OXIDOREDUCTASE MOLYBDENUM COFACTOR ASSEMBLY PROTEIN"/>
    <property type="match status" value="1"/>
</dbReference>
<dbReference type="EMBL" id="VSSQ01065635">
    <property type="protein sequence ID" value="MPN18323.1"/>
    <property type="molecule type" value="Genomic_DNA"/>
</dbReference>
<dbReference type="Gene3D" id="3.40.50.720">
    <property type="entry name" value="NAD(P)-binding Rossmann-like Domain"/>
    <property type="match status" value="1"/>
</dbReference>
<comment type="caution">
    <text evidence="2">The sequence shown here is derived from an EMBL/GenBank/DDBJ whole genome shotgun (WGS) entry which is preliminary data.</text>
</comment>
<dbReference type="PANTHER" id="PTHR30388:SF6">
    <property type="entry name" value="XANTHINE DEHYDROGENASE SUBUNIT A-RELATED"/>
    <property type="match status" value="1"/>
</dbReference>
<organism evidence="2">
    <name type="scientific">bioreactor metagenome</name>
    <dbReference type="NCBI Taxonomy" id="1076179"/>
    <lineage>
        <taxon>unclassified sequences</taxon>
        <taxon>metagenomes</taxon>
        <taxon>ecological metagenomes</taxon>
    </lineage>
</organism>
<feature type="domain" description="XdhC Rossmann" evidence="1">
    <location>
        <begin position="122"/>
        <end position="264"/>
    </location>
</feature>
<gene>
    <name evidence="2" type="ORF">SDC9_165683</name>
</gene>
<dbReference type="AlphaFoldDB" id="A0A645G2I9"/>